<dbReference type="InterPro" id="IPR000909">
    <property type="entry name" value="PLipase_C_PInositol-sp_X_dom"/>
</dbReference>
<protein>
    <recommendedName>
        <fullName evidence="2 12">Phosphoinositide phospholipase C</fullName>
        <ecNumber evidence="2 12">3.1.4.11</ecNumber>
    </recommendedName>
</protein>
<dbReference type="InterPro" id="IPR011992">
    <property type="entry name" value="EF-hand-dom_pair"/>
</dbReference>
<evidence type="ECO:0000256" key="7">
    <source>
        <dbReference type="ARBA" id="ARBA00023098"/>
    </source>
</evidence>
<dbReference type="GO" id="GO:0046488">
    <property type="term" value="P:phosphatidylinositol metabolic process"/>
    <property type="evidence" value="ECO:0000318"/>
    <property type="project" value="GO_Central"/>
</dbReference>
<name>A7RPT6_NEMVE</name>
<comment type="subcellular location">
    <subcellularLocation>
        <location evidence="1">Cytoplasm</location>
    </subcellularLocation>
</comment>
<dbReference type="SUPFAM" id="SSF50729">
    <property type="entry name" value="PH domain-like"/>
    <property type="match status" value="1"/>
</dbReference>
<dbReference type="InterPro" id="IPR002048">
    <property type="entry name" value="EF_hand_dom"/>
</dbReference>
<dbReference type="PRINTS" id="PR00390">
    <property type="entry name" value="PHPHLIPASEC"/>
</dbReference>
<dbReference type="InterPro" id="IPR018247">
    <property type="entry name" value="EF_Hand_1_Ca_BS"/>
</dbReference>
<dbReference type="AlphaFoldDB" id="A7RPT6"/>
<evidence type="ECO:0000256" key="5">
    <source>
        <dbReference type="ARBA" id="ARBA00022837"/>
    </source>
</evidence>
<dbReference type="FunFam" id="2.30.29.30:FF:000025">
    <property type="entry name" value="Phosphoinositide phospholipase C"/>
    <property type="match status" value="1"/>
</dbReference>
<feature type="active site" evidence="10">
    <location>
        <position position="358"/>
    </location>
</feature>
<dbReference type="SMART" id="SM00149">
    <property type="entry name" value="PLCYc"/>
    <property type="match status" value="1"/>
</dbReference>
<gene>
    <name evidence="18" type="ORF">NEMVEDRAFT_v1g161360</name>
</gene>
<dbReference type="InParanoid" id="A7RPT6"/>
<dbReference type="SUPFAM" id="SSF49562">
    <property type="entry name" value="C2 domain (Calcium/lipid-binding domain, CaLB)"/>
    <property type="match status" value="1"/>
</dbReference>
<keyword evidence="8" id="KW-0807">Transducer</keyword>
<dbReference type="Gene3D" id="1.10.238.10">
    <property type="entry name" value="EF-hand"/>
    <property type="match status" value="2"/>
</dbReference>
<keyword evidence="11" id="KW-0479">Metal-binding</keyword>
<dbReference type="InterPro" id="IPR017946">
    <property type="entry name" value="PLC-like_Pdiesterase_TIM-brl"/>
</dbReference>
<evidence type="ECO:0000256" key="1">
    <source>
        <dbReference type="ARBA" id="ARBA00004496"/>
    </source>
</evidence>
<dbReference type="GO" id="GO:0005509">
    <property type="term" value="F:calcium ion binding"/>
    <property type="evidence" value="ECO:0007669"/>
    <property type="project" value="InterPro"/>
</dbReference>
<keyword evidence="7 12" id="KW-0443">Lipid metabolism</keyword>
<dbReference type="SMART" id="SM00233">
    <property type="entry name" value="PH"/>
    <property type="match status" value="1"/>
</dbReference>
<dbReference type="SUPFAM" id="SSF47473">
    <property type="entry name" value="EF-hand"/>
    <property type="match status" value="1"/>
</dbReference>
<dbReference type="GO" id="GO:0004435">
    <property type="term" value="F:phosphatidylinositol-4,5-bisphosphate phospholipase C activity"/>
    <property type="evidence" value="ECO:0000318"/>
    <property type="project" value="GO_Central"/>
</dbReference>
<evidence type="ECO:0000256" key="12">
    <source>
        <dbReference type="RuleBase" id="RU361133"/>
    </source>
</evidence>
<comment type="cofactor">
    <cofactor evidence="11">
        <name>Ca(2+)</name>
        <dbReference type="ChEBI" id="CHEBI:29108"/>
    </cofactor>
    <text evidence="11">Binds 1 Ca(2+) ion per subunit.</text>
</comment>
<dbReference type="PANTHER" id="PTHR10336">
    <property type="entry name" value="PHOSPHOINOSITIDE-SPECIFIC PHOSPHOLIPASE C FAMILY PROTEIN"/>
    <property type="match status" value="1"/>
</dbReference>
<sequence>MFNCKTYFSVFTVDESIALMRRGSELIKLRSASKKYPRTYFLDSELANISWTPSKKGDRAKIPVNTVKEIREGTVSDAFSQCSEVFPEERCFTLIHGESFATLDLVAANREEAMHWMIGLRYLMAQHYGENEPTRRQKARDLWLRGIYTAADKSGDGLLSIDEVYFLMHKLNVKISNRQVRENFKAADTDTVNSSGLLDFEEFANFYKSISTRRELYMLLLKYGNSKENMTVQELLNFLRIEQRVTECDEEYCSNIIQTYEPADSNKKNMLLGIDGFTSYLLSADGEIFNPEHSDVYQDMTRPLSHYFIASSHNTYLTGDQLASASSMDMYVRVLQSGCRCLELDCWDGKDGEPVVYHGYTMTSKVKFRYVILNINDFAFLNNRYPVILSLENHCSVEQQKFMANFMRDTFKDILCILFFMLFDGKDLPSPQELMGKILIKTKKLPVALSEDLEEGEVTEEDSADEMDECFKFRSDEVNPLKRNTRKCILHPFVAFVCETLWLLTKATTTTRPPNLVMTRTDNETYDLSRNSSILSSPETRQRGLRHTLKRSFSTKENKEKKRKEVTKSRSFSTADEDPKKVTKRKRSRALSREMGSKRTIRLSRHLSDLVAYTQSRAFKGLEVEEDGENHWEVISIPEPRAYRFTDTKATQFTRYTRYKLCRIYPAGYRIDSSNPNPQTFWNCGCQLVALNYQTEGRMLQINRGKFRANGNCGYVLKPDILCKESQSFDPMTRKDIPGVSKKVLKIRVISGQQLPKPKDSILGDRGEIIDPYVEVEIIGIPADTSKYRTKTVIDNGFNPVWEETMVFLLNFPDIALVRFVVWDEDPIGRDFIGQMTLPFQSIMPGFRHVHLEGLDQATVFCHVTIMDYTTDKVSMT</sequence>
<comment type="catalytic activity">
    <reaction evidence="9">
        <text>a 1,2-diacyl-sn-glycero-3-phospho-(1D-myo-inositol-4,5-bisphosphate) + H2O = 1D-myo-inositol 1,4,5-trisphosphate + a 1,2-diacyl-sn-glycerol + H(+)</text>
        <dbReference type="Rhea" id="RHEA:33179"/>
        <dbReference type="ChEBI" id="CHEBI:15377"/>
        <dbReference type="ChEBI" id="CHEBI:15378"/>
        <dbReference type="ChEBI" id="CHEBI:17815"/>
        <dbReference type="ChEBI" id="CHEBI:58456"/>
        <dbReference type="ChEBI" id="CHEBI:203600"/>
        <dbReference type="EC" id="3.1.4.11"/>
    </reaction>
    <physiologicalReaction direction="left-to-right" evidence="9">
        <dbReference type="Rhea" id="RHEA:33180"/>
    </physiologicalReaction>
</comment>
<dbReference type="GO" id="GO:0016042">
    <property type="term" value="P:lipid catabolic process"/>
    <property type="evidence" value="ECO:0007669"/>
    <property type="project" value="UniProtKB-KW"/>
</dbReference>
<dbReference type="FunFam" id="3.20.20.190:FF:000002">
    <property type="entry name" value="Phosphoinositide phospholipase C"/>
    <property type="match status" value="1"/>
</dbReference>
<dbReference type="InterPro" id="IPR001192">
    <property type="entry name" value="PI-PLC_fam"/>
</dbReference>
<keyword evidence="6 12" id="KW-0442">Lipid degradation</keyword>
<dbReference type="FunFam" id="2.60.40.150:FF:000018">
    <property type="entry name" value="Phosphoinositide phospholipase C"/>
    <property type="match status" value="1"/>
</dbReference>
<dbReference type="FunFam" id="1.10.238.10:FF:000005">
    <property type="entry name" value="Phosphoinositide phospholipase C"/>
    <property type="match status" value="1"/>
</dbReference>
<dbReference type="Pfam" id="PF00388">
    <property type="entry name" value="PI-PLC-X"/>
    <property type="match status" value="1"/>
</dbReference>
<dbReference type="Proteomes" id="UP000001593">
    <property type="component" value="Unassembled WGS sequence"/>
</dbReference>
<dbReference type="InterPro" id="IPR011993">
    <property type="entry name" value="PH-like_dom_sf"/>
</dbReference>
<keyword evidence="3" id="KW-0963">Cytoplasm</keyword>
<dbReference type="InterPro" id="IPR001711">
    <property type="entry name" value="PLipase_C_Pinositol-sp_Y"/>
</dbReference>
<keyword evidence="4 12" id="KW-0378">Hydrolase</keyword>
<evidence type="ECO:0000256" key="3">
    <source>
        <dbReference type="ARBA" id="ARBA00022490"/>
    </source>
</evidence>
<accession>A7RPT6</accession>
<evidence type="ECO:0000256" key="9">
    <source>
        <dbReference type="ARBA" id="ARBA00023674"/>
    </source>
</evidence>
<dbReference type="GO" id="GO:0048015">
    <property type="term" value="P:phosphatidylinositol-mediated signaling"/>
    <property type="evidence" value="ECO:0000318"/>
    <property type="project" value="GO_Central"/>
</dbReference>
<evidence type="ECO:0000259" key="17">
    <source>
        <dbReference type="PROSITE" id="PS50222"/>
    </source>
</evidence>
<dbReference type="SMART" id="SM00239">
    <property type="entry name" value="C2"/>
    <property type="match status" value="1"/>
</dbReference>
<feature type="binding site" evidence="11">
    <location>
        <position position="343"/>
    </location>
    <ligand>
        <name>Ca(2+)</name>
        <dbReference type="ChEBI" id="CHEBI:29108"/>
    </ligand>
</feature>
<feature type="active site" evidence="10">
    <location>
        <position position="313"/>
    </location>
</feature>
<dbReference type="PANTHER" id="PTHR10336:SF80">
    <property type="entry name" value="C2 DOMAIN-CONTAINING PROTEIN"/>
    <property type="match status" value="1"/>
</dbReference>
<evidence type="ECO:0000256" key="13">
    <source>
        <dbReference type="SAM" id="MobiDB-lite"/>
    </source>
</evidence>
<feature type="domain" description="C2" evidence="15">
    <location>
        <begin position="726"/>
        <end position="854"/>
    </location>
</feature>
<dbReference type="PROSITE" id="PS50004">
    <property type="entry name" value="C2"/>
    <property type="match status" value="1"/>
</dbReference>
<evidence type="ECO:0000256" key="6">
    <source>
        <dbReference type="ARBA" id="ARBA00022963"/>
    </source>
</evidence>
<dbReference type="InterPro" id="IPR000008">
    <property type="entry name" value="C2_dom"/>
</dbReference>
<dbReference type="CDD" id="cd16205">
    <property type="entry name" value="EFh_PI-PLCeta"/>
    <property type="match status" value="1"/>
</dbReference>
<proteinExistence type="predicted"/>
<evidence type="ECO:0000256" key="8">
    <source>
        <dbReference type="ARBA" id="ARBA00023224"/>
    </source>
</evidence>
<evidence type="ECO:0000259" key="14">
    <source>
        <dbReference type="PROSITE" id="PS50003"/>
    </source>
</evidence>
<dbReference type="Gene3D" id="2.30.29.30">
    <property type="entry name" value="Pleckstrin-homology domain (PH domain)/Phosphotyrosine-binding domain (PTB)"/>
    <property type="match status" value="1"/>
</dbReference>
<dbReference type="PhylomeDB" id="A7RPT6"/>
<feature type="domain" description="EF-hand" evidence="17">
    <location>
        <begin position="139"/>
        <end position="174"/>
    </location>
</feature>
<dbReference type="Pfam" id="PF16457">
    <property type="entry name" value="PH_12"/>
    <property type="match status" value="1"/>
</dbReference>
<dbReference type="InterPro" id="IPR015359">
    <property type="entry name" value="PLC_EF-hand-like"/>
</dbReference>
<dbReference type="PROSITE" id="PS50003">
    <property type="entry name" value="PH_DOMAIN"/>
    <property type="match status" value="1"/>
</dbReference>
<dbReference type="PROSITE" id="PS50222">
    <property type="entry name" value="EF_HAND_2"/>
    <property type="match status" value="1"/>
</dbReference>
<dbReference type="InterPro" id="IPR035892">
    <property type="entry name" value="C2_domain_sf"/>
</dbReference>
<dbReference type="Pfam" id="PF00387">
    <property type="entry name" value="PI-PLC-Y"/>
    <property type="match status" value="1"/>
</dbReference>
<dbReference type="CDD" id="cd08594">
    <property type="entry name" value="PI-PLCc_eta"/>
    <property type="match status" value="1"/>
</dbReference>
<dbReference type="Gene3D" id="2.60.40.150">
    <property type="entry name" value="C2 domain"/>
    <property type="match status" value="1"/>
</dbReference>
<dbReference type="PROSITE" id="PS50007">
    <property type="entry name" value="PIPLC_X_DOMAIN"/>
    <property type="match status" value="1"/>
</dbReference>
<evidence type="ECO:0000259" key="16">
    <source>
        <dbReference type="PROSITE" id="PS50008"/>
    </source>
</evidence>
<dbReference type="HOGENOM" id="CLU_002738_0_2_1"/>
<feature type="binding site" evidence="11">
    <location>
        <position position="392"/>
    </location>
    <ligand>
        <name>Ca(2+)</name>
        <dbReference type="ChEBI" id="CHEBI:29108"/>
    </ligand>
</feature>
<dbReference type="EMBL" id="DS469526">
    <property type="protein sequence ID" value="EDO46562.1"/>
    <property type="molecule type" value="Genomic_DNA"/>
</dbReference>
<dbReference type="GO" id="GO:0005737">
    <property type="term" value="C:cytoplasm"/>
    <property type="evidence" value="ECO:0007669"/>
    <property type="project" value="UniProtKB-SubCell"/>
</dbReference>
<keyword evidence="5 11" id="KW-0106">Calcium</keyword>
<evidence type="ECO:0000259" key="15">
    <source>
        <dbReference type="PROSITE" id="PS50004"/>
    </source>
</evidence>
<evidence type="ECO:0000256" key="11">
    <source>
        <dbReference type="PIRSR" id="PIRSR000956-2"/>
    </source>
</evidence>
<dbReference type="Pfam" id="PF00168">
    <property type="entry name" value="C2"/>
    <property type="match status" value="1"/>
</dbReference>
<evidence type="ECO:0000313" key="19">
    <source>
        <dbReference type="Proteomes" id="UP000001593"/>
    </source>
</evidence>
<feature type="binding site" evidence="11">
    <location>
        <position position="314"/>
    </location>
    <ligand>
        <name>Ca(2+)</name>
        <dbReference type="ChEBI" id="CHEBI:29108"/>
    </ligand>
</feature>
<dbReference type="EC" id="3.1.4.11" evidence="2 12"/>
<organism evidence="18 19">
    <name type="scientific">Nematostella vectensis</name>
    <name type="common">Starlet sea anemone</name>
    <dbReference type="NCBI Taxonomy" id="45351"/>
    <lineage>
        <taxon>Eukaryota</taxon>
        <taxon>Metazoa</taxon>
        <taxon>Cnidaria</taxon>
        <taxon>Anthozoa</taxon>
        <taxon>Hexacorallia</taxon>
        <taxon>Actiniaria</taxon>
        <taxon>Edwardsiidae</taxon>
        <taxon>Nematostella</taxon>
    </lineage>
</organism>
<keyword evidence="19" id="KW-1185">Reference proteome</keyword>
<feature type="region of interest" description="Disordered" evidence="13">
    <location>
        <begin position="554"/>
        <end position="597"/>
    </location>
</feature>
<feature type="binding site" evidence="11">
    <location>
        <position position="345"/>
    </location>
    <ligand>
        <name>Ca(2+)</name>
        <dbReference type="ChEBI" id="CHEBI:29108"/>
    </ligand>
</feature>
<dbReference type="Gene3D" id="3.20.20.190">
    <property type="entry name" value="Phosphatidylinositol (PI) phosphodiesterase"/>
    <property type="match status" value="2"/>
</dbReference>
<dbReference type="CDD" id="cd13364">
    <property type="entry name" value="PH_PLC_eta"/>
    <property type="match status" value="1"/>
</dbReference>
<dbReference type="Pfam" id="PF09279">
    <property type="entry name" value="EF-hand_like"/>
    <property type="match status" value="1"/>
</dbReference>
<evidence type="ECO:0000256" key="4">
    <source>
        <dbReference type="ARBA" id="ARBA00022801"/>
    </source>
</evidence>
<dbReference type="InterPro" id="IPR001849">
    <property type="entry name" value="PH_domain"/>
</dbReference>
<dbReference type="eggNOG" id="KOG0169">
    <property type="taxonomic scope" value="Eukaryota"/>
</dbReference>
<dbReference type="SUPFAM" id="SSF51695">
    <property type="entry name" value="PLC-like phosphodiesterases"/>
    <property type="match status" value="1"/>
</dbReference>
<dbReference type="OMA" id="QVVESHI"/>
<evidence type="ECO:0000313" key="18">
    <source>
        <dbReference type="EMBL" id="EDO46562.1"/>
    </source>
</evidence>
<dbReference type="PIRSF" id="PIRSF000956">
    <property type="entry name" value="PLC-beta"/>
    <property type="match status" value="1"/>
</dbReference>
<dbReference type="CDD" id="cd00275">
    <property type="entry name" value="C2_PLC_like"/>
    <property type="match status" value="1"/>
</dbReference>
<dbReference type="SMART" id="SM00148">
    <property type="entry name" value="PLCXc"/>
    <property type="match status" value="1"/>
</dbReference>
<dbReference type="InterPro" id="IPR016280">
    <property type="entry name" value="PLC-beta"/>
</dbReference>
<dbReference type="PROSITE" id="PS50008">
    <property type="entry name" value="PIPLC_Y_DOMAIN"/>
    <property type="match status" value="1"/>
</dbReference>
<feature type="domain" description="PI-PLC Y-box" evidence="16">
    <location>
        <begin position="607"/>
        <end position="722"/>
    </location>
</feature>
<feature type="domain" description="PH" evidence="14">
    <location>
        <begin position="18"/>
        <end position="125"/>
    </location>
</feature>
<dbReference type="STRING" id="45351.A7RPT6"/>
<dbReference type="PROSITE" id="PS00018">
    <property type="entry name" value="EF_HAND_1"/>
    <property type="match status" value="1"/>
</dbReference>
<evidence type="ECO:0000256" key="2">
    <source>
        <dbReference type="ARBA" id="ARBA00012368"/>
    </source>
</evidence>
<evidence type="ECO:0000256" key="10">
    <source>
        <dbReference type="PIRSR" id="PIRSR000956-1"/>
    </source>
</evidence>
<dbReference type="GO" id="GO:0051209">
    <property type="term" value="P:release of sequestered calcium ion into cytosol"/>
    <property type="evidence" value="ECO:0000318"/>
    <property type="project" value="GO_Central"/>
</dbReference>
<reference evidence="18 19" key="1">
    <citation type="journal article" date="2007" name="Science">
        <title>Sea anemone genome reveals ancestral eumetazoan gene repertoire and genomic organization.</title>
        <authorList>
            <person name="Putnam N.H."/>
            <person name="Srivastava M."/>
            <person name="Hellsten U."/>
            <person name="Dirks B."/>
            <person name="Chapman J."/>
            <person name="Salamov A."/>
            <person name="Terry A."/>
            <person name="Shapiro H."/>
            <person name="Lindquist E."/>
            <person name="Kapitonov V.V."/>
            <person name="Jurka J."/>
            <person name="Genikhovich G."/>
            <person name="Grigoriev I.V."/>
            <person name="Lucas S.M."/>
            <person name="Steele R.E."/>
            <person name="Finnerty J.R."/>
            <person name="Technau U."/>
            <person name="Martindale M.Q."/>
            <person name="Rokhsar D.S."/>
        </authorList>
    </citation>
    <scope>NUCLEOTIDE SEQUENCE [LARGE SCALE GENOMIC DNA]</scope>
    <source>
        <strain evidence="19">CH2 X CH6</strain>
    </source>
</reference>